<dbReference type="Proteomes" id="UP000184041">
    <property type="component" value="Unassembled WGS sequence"/>
</dbReference>
<keyword evidence="3" id="KW-1185">Reference proteome</keyword>
<feature type="signal peptide" evidence="1">
    <location>
        <begin position="1"/>
        <end position="26"/>
    </location>
</feature>
<evidence type="ECO:0000313" key="3">
    <source>
        <dbReference type="Proteomes" id="UP000184041"/>
    </source>
</evidence>
<dbReference type="AlphaFoldDB" id="A0A1M4T841"/>
<keyword evidence="1" id="KW-0732">Signal</keyword>
<evidence type="ECO:0000313" key="2">
    <source>
        <dbReference type="EMBL" id="SHE40673.1"/>
    </source>
</evidence>
<protein>
    <recommendedName>
        <fullName evidence="4">Outer membrane protein beta-barrel domain-containing protein</fullName>
    </recommendedName>
</protein>
<proteinExistence type="predicted"/>
<dbReference type="Gene3D" id="2.40.160.20">
    <property type="match status" value="1"/>
</dbReference>
<dbReference type="SUPFAM" id="SSF56925">
    <property type="entry name" value="OMPA-like"/>
    <property type="match status" value="1"/>
</dbReference>
<name>A0A1M4T841_9BACT</name>
<feature type="chain" id="PRO_5012793166" description="Outer membrane protein beta-barrel domain-containing protein" evidence="1">
    <location>
        <begin position="27"/>
        <end position="165"/>
    </location>
</feature>
<reference evidence="2 3" key="1">
    <citation type="submission" date="2016-11" db="EMBL/GenBank/DDBJ databases">
        <authorList>
            <person name="Jaros S."/>
            <person name="Januszkiewicz K."/>
            <person name="Wedrychowicz H."/>
        </authorList>
    </citation>
    <scope>NUCLEOTIDE SEQUENCE [LARGE SCALE GENOMIC DNA]</scope>
    <source>
        <strain evidence="2 3">DSM 21986</strain>
    </source>
</reference>
<organism evidence="2 3">
    <name type="scientific">Fodinibius roseus</name>
    <dbReference type="NCBI Taxonomy" id="1194090"/>
    <lineage>
        <taxon>Bacteria</taxon>
        <taxon>Pseudomonadati</taxon>
        <taxon>Balneolota</taxon>
        <taxon>Balneolia</taxon>
        <taxon>Balneolales</taxon>
        <taxon>Balneolaceae</taxon>
        <taxon>Fodinibius</taxon>
    </lineage>
</organism>
<dbReference type="InterPro" id="IPR011250">
    <property type="entry name" value="OMP/PagP_B-barrel"/>
</dbReference>
<evidence type="ECO:0000256" key="1">
    <source>
        <dbReference type="SAM" id="SignalP"/>
    </source>
</evidence>
<accession>A0A1M4T841</accession>
<gene>
    <name evidence="2" type="ORF">SAMN05443144_101234</name>
</gene>
<dbReference type="STRING" id="1194090.SAMN05443144_101234"/>
<sequence>MILMKTATKTLLLLATIFLATSTAYAQNRPDTGTVGLSASLQSSQTNLKVPIWASDNIVIAPVFGLTHQDDNYTAFNIGLNPRFYQSLGNDFATYIGAQGILQHTSVDGTGDDSSDFLIGASGGGEYFLDEHFSLGVEGQLNFMFEEHDDNSIYTAAAIIGTFYF</sequence>
<evidence type="ECO:0008006" key="4">
    <source>
        <dbReference type="Google" id="ProtNLM"/>
    </source>
</evidence>
<dbReference type="EMBL" id="FQUS01000001">
    <property type="protein sequence ID" value="SHE40673.1"/>
    <property type="molecule type" value="Genomic_DNA"/>
</dbReference>